<evidence type="ECO:0000313" key="1">
    <source>
        <dbReference type="EMBL" id="MBW97905.1"/>
    </source>
</evidence>
<dbReference type="AlphaFoldDB" id="A0A2P2JWR7"/>
<protein>
    <submittedName>
        <fullName evidence="1">Uncharacterized protein</fullName>
    </submittedName>
</protein>
<reference evidence="1" key="1">
    <citation type="submission" date="2018-02" db="EMBL/GenBank/DDBJ databases">
        <title>Rhizophora mucronata_Transcriptome.</title>
        <authorList>
            <person name="Meera S.P."/>
            <person name="Sreeshan A."/>
            <person name="Augustine A."/>
        </authorList>
    </citation>
    <scope>NUCLEOTIDE SEQUENCE</scope>
    <source>
        <tissue evidence="1">Leaf</tissue>
    </source>
</reference>
<sequence>MQHPVAFTVLLYCSASIPAHWKQGSSPLVWNKLKFACLQ</sequence>
<organism evidence="1">
    <name type="scientific">Rhizophora mucronata</name>
    <name type="common">Asiatic mangrove</name>
    <dbReference type="NCBI Taxonomy" id="61149"/>
    <lineage>
        <taxon>Eukaryota</taxon>
        <taxon>Viridiplantae</taxon>
        <taxon>Streptophyta</taxon>
        <taxon>Embryophyta</taxon>
        <taxon>Tracheophyta</taxon>
        <taxon>Spermatophyta</taxon>
        <taxon>Magnoliopsida</taxon>
        <taxon>eudicotyledons</taxon>
        <taxon>Gunneridae</taxon>
        <taxon>Pentapetalae</taxon>
        <taxon>rosids</taxon>
        <taxon>fabids</taxon>
        <taxon>Malpighiales</taxon>
        <taxon>Rhizophoraceae</taxon>
        <taxon>Rhizophora</taxon>
    </lineage>
</organism>
<proteinExistence type="predicted"/>
<dbReference type="EMBL" id="GGEC01017422">
    <property type="protein sequence ID" value="MBW97905.1"/>
    <property type="molecule type" value="Transcribed_RNA"/>
</dbReference>
<name>A0A2P2JWR7_RHIMU</name>
<accession>A0A2P2JWR7</accession>